<evidence type="ECO:0000313" key="4">
    <source>
        <dbReference type="Proteomes" id="UP000246744"/>
    </source>
</evidence>
<dbReference type="SMART" id="SM00091">
    <property type="entry name" value="PAS"/>
    <property type="match status" value="2"/>
</dbReference>
<dbReference type="InterPro" id="IPR013656">
    <property type="entry name" value="PAS_4"/>
</dbReference>
<dbReference type="InterPro" id="IPR000014">
    <property type="entry name" value="PAS"/>
</dbReference>
<proteinExistence type="predicted"/>
<sequence>MSTDIHDELFAQSAMPMALLDLRGVFVQVNPAFSAVLERETHQLIGHSFREFTDVHDLSLHALSFNRLLTGEKKSVTYEHHFVRNDGESLVAQVDIGVLTKQGQLVNFYVYARDISSFKKKEEKLYARNQFLEANLQQQEDYFSIFINNSKDAFIEFNESERVTRINTAAKTLFSLDDSVINKTLCEKIFLQKHTSPAGCAFHDVFYTDAGEALSTRKRLYGRNHNGRTFPVELAISSYRLDEQVFYSVFVHDISEKIDTLKKLIESKLRLNEITDNIPVLIAHVDKHINFTFLNKMYEKYFPCKIEQLLNTSVFNLYDRKFFAPQDFKIKKIYEKMTYSFEKEMNINGKTVVFNNTVVPARKLNDGFYLLSTDITEFKKLQDIYKYDANHDRLTGLPNRRAVDHYLENYRNPSFKKFSGISILFFDLNDFKQINDNYGHDVGDKTLIAFARIVNGLLRREDFFARLAGDEFLLITEGFKDAQQETDSLVEKIRQALDAPIVINDTPITLRASIGVAVEKQIKQIDIDKLIIEADKNMYLDKKQHKAGPLV</sequence>
<feature type="domain" description="GGDEF" evidence="2">
    <location>
        <begin position="419"/>
        <end position="551"/>
    </location>
</feature>
<dbReference type="PANTHER" id="PTHR44757">
    <property type="entry name" value="DIGUANYLATE CYCLASE DGCP"/>
    <property type="match status" value="1"/>
</dbReference>
<dbReference type="OrthoDB" id="9787514at2"/>
<dbReference type="PROSITE" id="PS50113">
    <property type="entry name" value="PAC"/>
    <property type="match status" value="1"/>
</dbReference>
<dbReference type="CDD" id="cd00130">
    <property type="entry name" value="PAS"/>
    <property type="match status" value="1"/>
</dbReference>
<dbReference type="SUPFAM" id="SSF55073">
    <property type="entry name" value="Nucleotide cyclase"/>
    <property type="match status" value="1"/>
</dbReference>
<dbReference type="InterPro" id="IPR000160">
    <property type="entry name" value="GGDEF_dom"/>
</dbReference>
<dbReference type="NCBIfam" id="TIGR00229">
    <property type="entry name" value="sensory_box"/>
    <property type="match status" value="3"/>
</dbReference>
<accession>A0A317Q1C5</accession>
<gene>
    <name evidence="3" type="ORF">DES37_107203</name>
</gene>
<dbReference type="InterPro" id="IPR000700">
    <property type="entry name" value="PAS-assoc_C"/>
</dbReference>
<evidence type="ECO:0000259" key="2">
    <source>
        <dbReference type="PROSITE" id="PS50887"/>
    </source>
</evidence>
<dbReference type="Pfam" id="PF08448">
    <property type="entry name" value="PAS_4"/>
    <property type="match status" value="1"/>
</dbReference>
<dbReference type="Gene3D" id="3.30.450.20">
    <property type="entry name" value="PAS domain"/>
    <property type="match status" value="3"/>
</dbReference>
<dbReference type="InterPro" id="IPR052155">
    <property type="entry name" value="Biofilm_reg_signaling"/>
</dbReference>
<dbReference type="Pfam" id="PF13426">
    <property type="entry name" value="PAS_9"/>
    <property type="match status" value="2"/>
</dbReference>
<dbReference type="PANTHER" id="PTHR44757:SF2">
    <property type="entry name" value="BIOFILM ARCHITECTURE MAINTENANCE PROTEIN MBAA"/>
    <property type="match status" value="1"/>
</dbReference>
<dbReference type="AlphaFoldDB" id="A0A317Q1C5"/>
<dbReference type="CDD" id="cd01949">
    <property type="entry name" value="GGDEF"/>
    <property type="match status" value="1"/>
</dbReference>
<evidence type="ECO:0000259" key="1">
    <source>
        <dbReference type="PROSITE" id="PS50113"/>
    </source>
</evidence>
<dbReference type="SUPFAM" id="SSF55785">
    <property type="entry name" value="PYP-like sensor domain (PAS domain)"/>
    <property type="match status" value="3"/>
</dbReference>
<reference evidence="3 4" key="1">
    <citation type="submission" date="2018-05" db="EMBL/GenBank/DDBJ databases">
        <title>Genomic Encyclopedia of Type Strains, Phase IV (KMG-IV): sequencing the most valuable type-strain genomes for metagenomic binning, comparative biology and taxonomic classification.</title>
        <authorList>
            <person name="Goeker M."/>
        </authorList>
    </citation>
    <scope>NUCLEOTIDE SEQUENCE [LARGE SCALE GENOMIC DNA]</scope>
    <source>
        <strain evidence="3 4">DSM 19579</strain>
    </source>
</reference>
<dbReference type="InterPro" id="IPR043128">
    <property type="entry name" value="Rev_trsase/Diguanyl_cyclase"/>
</dbReference>
<feature type="domain" description="PAC" evidence="1">
    <location>
        <begin position="76"/>
        <end position="127"/>
    </location>
</feature>
<organism evidence="3 4">
    <name type="scientific">Mangrovibacter plantisponsor</name>
    <dbReference type="NCBI Taxonomy" id="451513"/>
    <lineage>
        <taxon>Bacteria</taxon>
        <taxon>Pseudomonadati</taxon>
        <taxon>Pseudomonadota</taxon>
        <taxon>Gammaproteobacteria</taxon>
        <taxon>Enterobacterales</taxon>
        <taxon>Enterobacteriaceae</taxon>
        <taxon>Mangrovibacter</taxon>
    </lineage>
</organism>
<dbReference type="Gene3D" id="3.30.70.270">
    <property type="match status" value="1"/>
</dbReference>
<dbReference type="SMART" id="SM00267">
    <property type="entry name" value="GGDEF"/>
    <property type="match status" value="1"/>
</dbReference>
<name>A0A317Q1C5_9ENTR</name>
<comment type="caution">
    <text evidence="3">The sequence shown here is derived from an EMBL/GenBank/DDBJ whole genome shotgun (WGS) entry which is preliminary data.</text>
</comment>
<protein>
    <submittedName>
        <fullName evidence="3">PAS domain S-box-containing protein/diguanylate cyclase (GGDEF)-like protein</fullName>
    </submittedName>
</protein>
<dbReference type="InterPro" id="IPR035965">
    <property type="entry name" value="PAS-like_dom_sf"/>
</dbReference>
<evidence type="ECO:0000313" key="3">
    <source>
        <dbReference type="EMBL" id="PWW08159.1"/>
    </source>
</evidence>
<dbReference type="Pfam" id="PF00990">
    <property type="entry name" value="GGDEF"/>
    <property type="match status" value="1"/>
</dbReference>
<dbReference type="Proteomes" id="UP000246744">
    <property type="component" value="Unassembled WGS sequence"/>
</dbReference>
<dbReference type="PROSITE" id="PS50887">
    <property type="entry name" value="GGDEF"/>
    <property type="match status" value="1"/>
</dbReference>
<dbReference type="RefSeq" id="WP_110026113.1">
    <property type="nucleotide sequence ID" value="NZ_QGTS01000007.1"/>
</dbReference>
<dbReference type="InterPro" id="IPR029787">
    <property type="entry name" value="Nucleotide_cyclase"/>
</dbReference>
<dbReference type="NCBIfam" id="TIGR00254">
    <property type="entry name" value="GGDEF"/>
    <property type="match status" value="1"/>
</dbReference>
<dbReference type="EMBL" id="QGTS01000007">
    <property type="protein sequence ID" value="PWW08159.1"/>
    <property type="molecule type" value="Genomic_DNA"/>
</dbReference>
<keyword evidence="4" id="KW-1185">Reference proteome</keyword>